<dbReference type="Proteomes" id="UP001501447">
    <property type="component" value="Unassembled WGS sequence"/>
</dbReference>
<evidence type="ECO:0000313" key="3">
    <source>
        <dbReference type="Proteomes" id="UP001501447"/>
    </source>
</evidence>
<accession>A0ABP6D358</accession>
<evidence type="ECO:0008006" key="4">
    <source>
        <dbReference type="Google" id="ProtNLM"/>
    </source>
</evidence>
<feature type="region of interest" description="Disordered" evidence="1">
    <location>
        <begin position="307"/>
        <end position="342"/>
    </location>
</feature>
<proteinExistence type="predicted"/>
<dbReference type="InterPro" id="IPR012348">
    <property type="entry name" value="RNR-like"/>
</dbReference>
<evidence type="ECO:0000313" key="2">
    <source>
        <dbReference type="EMBL" id="GAA2634308.1"/>
    </source>
</evidence>
<dbReference type="Pfam" id="PF11583">
    <property type="entry name" value="AurF"/>
    <property type="match status" value="1"/>
</dbReference>
<evidence type="ECO:0000256" key="1">
    <source>
        <dbReference type="SAM" id="MobiDB-lite"/>
    </source>
</evidence>
<dbReference type="RefSeq" id="WP_344570037.1">
    <property type="nucleotide sequence ID" value="NZ_BAAARJ010000023.1"/>
</dbReference>
<comment type="caution">
    <text evidence="2">The sequence shown here is derived from an EMBL/GenBank/DDBJ whole genome shotgun (WGS) entry which is preliminary data.</text>
</comment>
<keyword evidence="3" id="KW-1185">Reference proteome</keyword>
<organism evidence="2 3">
    <name type="scientific">Streptomyces axinellae</name>
    <dbReference type="NCBI Taxonomy" id="552788"/>
    <lineage>
        <taxon>Bacteria</taxon>
        <taxon>Bacillati</taxon>
        <taxon>Actinomycetota</taxon>
        <taxon>Actinomycetes</taxon>
        <taxon>Kitasatosporales</taxon>
        <taxon>Streptomycetaceae</taxon>
        <taxon>Streptomyces</taxon>
    </lineage>
</organism>
<dbReference type="Gene3D" id="1.10.620.20">
    <property type="entry name" value="Ribonucleotide Reductase, subunit A"/>
    <property type="match status" value="1"/>
</dbReference>
<protein>
    <recommendedName>
        <fullName evidence="4">p-aminobenzoate N-oxygenase AurF</fullName>
    </recommendedName>
</protein>
<dbReference type="InterPro" id="IPR025859">
    <property type="entry name" value="AurF/CmlI"/>
</dbReference>
<gene>
    <name evidence="2" type="ORF">GCM10009863_58290</name>
</gene>
<dbReference type="EMBL" id="BAAARJ010000023">
    <property type="protein sequence ID" value="GAA2634308.1"/>
    <property type="molecule type" value="Genomic_DNA"/>
</dbReference>
<name>A0ABP6D358_9ACTN</name>
<dbReference type="InterPro" id="IPR009078">
    <property type="entry name" value="Ferritin-like_SF"/>
</dbReference>
<feature type="compositionally biased region" description="Pro residues" evidence="1">
    <location>
        <begin position="322"/>
        <end position="334"/>
    </location>
</feature>
<dbReference type="SUPFAM" id="SSF47240">
    <property type="entry name" value="Ferritin-like"/>
    <property type="match status" value="1"/>
</dbReference>
<sequence length="342" mass="37366">MTPDDETRDWYARAGVRSDPRRLLAGELAAGQLFFPPDLIPYARHPAVLALPQPRRAELFTRHLYQYLGFTAQFETQVVNRATERIAGGRSGLELPGAVRLDAYRIYCDEGYHSLYSFDVIQQLSVATGTTPLPYDFAPFLARLDDIGARALPGEPALAQLLQVVVFETLVTALLNDIPRDGRVLTVVRDIVRDHARDEGWHHVFFSRLFRRLWAQLPDATRGRVARCLPELIRASLLPDLRPVRASLTAAGLAPATVEEVVHDAYPRAQVDAGIRSSARHSVRLFEETGVLEAAGGARAFEAAELLPPPGMGTGARARHGPPGPDAPGRPAPPGNQGTAST</sequence>
<reference evidence="3" key="1">
    <citation type="journal article" date="2019" name="Int. J. Syst. Evol. Microbiol.">
        <title>The Global Catalogue of Microorganisms (GCM) 10K type strain sequencing project: providing services to taxonomists for standard genome sequencing and annotation.</title>
        <authorList>
            <consortium name="The Broad Institute Genomics Platform"/>
            <consortium name="The Broad Institute Genome Sequencing Center for Infectious Disease"/>
            <person name="Wu L."/>
            <person name="Ma J."/>
        </authorList>
    </citation>
    <scope>NUCLEOTIDE SEQUENCE [LARGE SCALE GENOMIC DNA]</scope>
    <source>
        <strain evidence="3">JCM 16373</strain>
    </source>
</reference>